<gene>
    <name evidence="1" type="ORF">A4A49_07626</name>
</gene>
<evidence type="ECO:0000313" key="1">
    <source>
        <dbReference type="EMBL" id="OIT06489.1"/>
    </source>
</evidence>
<dbReference type="KEGG" id="nau:109211686"/>
<dbReference type="AlphaFoldDB" id="A0A1J6JHP4"/>
<dbReference type="PANTHER" id="PTHR33564">
    <property type="entry name" value="TRANSMEMBRANE PROTEIN"/>
    <property type="match status" value="1"/>
</dbReference>
<dbReference type="EMBL" id="MJEQ01037184">
    <property type="protein sequence ID" value="OIT06489.1"/>
    <property type="molecule type" value="Genomic_DNA"/>
</dbReference>
<sequence>MEKSLGSAFVAVFAVSGSVVLLAIRVHKHLLSDFMNKLQELEIDKGQAKKKVIFSNKVVELGSENNKNEGDDYISRKHRINYGESSDDESLESMPLNWQALYKGILLNKTLRGYN</sequence>
<keyword evidence="2" id="KW-1185">Reference proteome</keyword>
<organism evidence="1 2">
    <name type="scientific">Nicotiana attenuata</name>
    <name type="common">Coyote tobacco</name>
    <dbReference type="NCBI Taxonomy" id="49451"/>
    <lineage>
        <taxon>Eukaryota</taxon>
        <taxon>Viridiplantae</taxon>
        <taxon>Streptophyta</taxon>
        <taxon>Embryophyta</taxon>
        <taxon>Tracheophyta</taxon>
        <taxon>Spermatophyta</taxon>
        <taxon>Magnoliopsida</taxon>
        <taxon>eudicotyledons</taxon>
        <taxon>Gunneridae</taxon>
        <taxon>Pentapetalae</taxon>
        <taxon>asterids</taxon>
        <taxon>lamiids</taxon>
        <taxon>Solanales</taxon>
        <taxon>Solanaceae</taxon>
        <taxon>Nicotianoideae</taxon>
        <taxon>Nicotianeae</taxon>
        <taxon>Nicotiana</taxon>
    </lineage>
</organism>
<dbReference type="OrthoDB" id="1904110at2759"/>
<reference evidence="1" key="1">
    <citation type="submission" date="2016-11" db="EMBL/GenBank/DDBJ databases">
        <title>The genome of Nicotiana attenuata.</title>
        <authorList>
            <person name="Xu S."/>
            <person name="Brockmoeller T."/>
            <person name="Gaquerel E."/>
            <person name="Navarro A."/>
            <person name="Kuhl H."/>
            <person name="Gase K."/>
            <person name="Ling Z."/>
            <person name="Zhou W."/>
            <person name="Kreitzer C."/>
            <person name="Stanke M."/>
            <person name="Tang H."/>
            <person name="Lyons E."/>
            <person name="Pandey P."/>
            <person name="Pandey S.P."/>
            <person name="Timmermann B."/>
            <person name="Baldwin I.T."/>
        </authorList>
    </citation>
    <scope>NUCLEOTIDE SEQUENCE [LARGE SCALE GENOMIC DNA]</scope>
    <source>
        <strain evidence="1">UT</strain>
    </source>
</reference>
<dbReference type="OMA" id="KDVMPPN"/>
<evidence type="ECO:0000313" key="2">
    <source>
        <dbReference type="Proteomes" id="UP000187609"/>
    </source>
</evidence>
<dbReference type="PANTHER" id="PTHR33564:SF19">
    <property type="entry name" value="PGPS_D7"/>
    <property type="match status" value="1"/>
</dbReference>
<proteinExistence type="predicted"/>
<dbReference type="Proteomes" id="UP000187609">
    <property type="component" value="Unassembled WGS sequence"/>
</dbReference>
<name>A0A1J6JHP4_NICAT</name>
<accession>A0A1J6JHP4</accession>
<dbReference type="Gramene" id="OIT06489">
    <property type="protein sequence ID" value="OIT06489"/>
    <property type="gene ID" value="A4A49_07626"/>
</dbReference>
<protein>
    <submittedName>
        <fullName evidence="1">Uncharacterized protein</fullName>
    </submittedName>
</protein>
<comment type="caution">
    <text evidence="1">The sequence shown here is derived from an EMBL/GenBank/DDBJ whole genome shotgun (WGS) entry which is preliminary data.</text>
</comment>